<keyword evidence="2" id="KW-0328">Glycosyltransferase</keyword>
<gene>
    <name evidence="16" type="primary">CSLE6</name>
    <name evidence="16" type="ORF">SDJN03_01084</name>
</gene>
<accession>A0AAV6P785</accession>
<keyword evidence="3" id="KW-0808">Transferase</keyword>
<comment type="caution">
    <text evidence="16">The sequence shown here is derived from an EMBL/GenBank/DDBJ whole genome shotgun (WGS) entry which is preliminary data.</text>
</comment>
<evidence type="ECO:0000256" key="13">
    <source>
        <dbReference type="PIRSR" id="PIRSR605150-3"/>
    </source>
</evidence>
<dbReference type="EMBL" id="JAGKQH010000001">
    <property type="protein sequence ID" value="KAG6607742.1"/>
    <property type="molecule type" value="Genomic_DNA"/>
</dbReference>
<feature type="transmembrane region" description="Helical" evidence="15">
    <location>
        <begin position="874"/>
        <end position="892"/>
    </location>
</feature>
<dbReference type="InterPro" id="IPR009737">
    <property type="entry name" value="Aim32/Apd1-like"/>
</dbReference>
<feature type="active site" evidence="11">
    <location>
        <position position="502"/>
    </location>
</feature>
<evidence type="ECO:0000256" key="9">
    <source>
        <dbReference type="ARBA" id="ARBA00037405"/>
    </source>
</evidence>
<organism evidence="16 17">
    <name type="scientific">Cucurbita argyrosperma subsp. sororia</name>
    <dbReference type="NCBI Taxonomy" id="37648"/>
    <lineage>
        <taxon>Eukaryota</taxon>
        <taxon>Viridiplantae</taxon>
        <taxon>Streptophyta</taxon>
        <taxon>Embryophyta</taxon>
        <taxon>Tracheophyta</taxon>
        <taxon>Spermatophyta</taxon>
        <taxon>Magnoliopsida</taxon>
        <taxon>eudicotyledons</taxon>
        <taxon>Gunneridae</taxon>
        <taxon>Pentapetalae</taxon>
        <taxon>rosids</taxon>
        <taxon>fabids</taxon>
        <taxon>Cucurbitales</taxon>
        <taxon>Cucurbitaceae</taxon>
        <taxon>Cucurbiteae</taxon>
        <taxon>Cucurbita</taxon>
    </lineage>
</organism>
<evidence type="ECO:0000256" key="7">
    <source>
        <dbReference type="ARBA" id="ARBA00023136"/>
    </source>
</evidence>
<dbReference type="InterPro" id="IPR005150">
    <property type="entry name" value="Cellulose_synth"/>
</dbReference>
<evidence type="ECO:0000256" key="10">
    <source>
        <dbReference type="ARBA" id="ARBA00060766"/>
    </source>
</evidence>
<feature type="transmembrane region" description="Helical" evidence="15">
    <location>
        <begin position="954"/>
        <end position="977"/>
    </location>
</feature>
<protein>
    <submittedName>
        <fullName evidence="16">Cellulose synthase-like protein E6</fullName>
    </submittedName>
</protein>
<evidence type="ECO:0000313" key="17">
    <source>
        <dbReference type="Proteomes" id="UP000685013"/>
    </source>
</evidence>
<dbReference type="GO" id="GO:0030244">
    <property type="term" value="P:cellulose biosynthetic process"/>
    <property type="evidence" value="ECO:0007669"/>
    <property type="project" value="InterPro"/>
</dbReference>
<feature type="non-terminal residue" evidence="16">
    <location>
        <position position="1"/>
    </location>
</feature>
<evidence type="ECO:0000256" key="6">
    <source>
        <dbReference type="ARBA" id="ARBA00023034"/>
    </source>
</evidence>
<dbReference type="GO" id="GO:0000139">
    <property type="term" value="C:Golgi membrane"/>
    <property type="evidence" value="ECO:0007669"/>
    <property type="project" value="UniProtKB-SubCell"/>
</dbReference>
<evidence type="ECO:0000256" key="1">
    <source>
        <dbReference type="ARBA" id="ARBA00004653"/>
    </source>
</evidence>
<feature type="compositionally biased region" description="Low complexity" evidence="14">
    <location>
        <begin position="11"/>
        <end position="29"/>
    </location>
</feature>
<feature type="transmembrane region" description="Helical" evidence="15">
    <location>
        <begin position="912"/>
        <end position="942"/>
    </location>
</feature>
<feature type="transmembrane region" description="Helical" evidence="15">
    <location>
        <begin position="1073"/>
        <end position="1091"/>
    </location>
</feature>
<evidence type="ECO:0000256" key="15">
    <source>
        <dbReference type="SAM" id="Phobius"/>
    </source>
</evidence>
<feature type="transmembrane region" description="Helical" evidence="15">
    <location>
        <begin position="997"/>
        <end position="1019"/>
    </location>
</feature>
<evidence type="ECO:0000256" key="5">
    <source>
        <dbReference type="ARBA" id="ARBA00022989"/>
    </source>
</evidence>
<keyword evidence="4 15" id="KW-0812">Transmembrane</keyword>
<comment type="similarity">
    <text evidence="10">Belongs to the glycosyltransferase 2 family. Plant cellulose synthase-like E subfamily.</text>
</comment>
<dbReference type="GO" id="GO:0016760">
    <property type="term" value="F:cellulose synthase (UDP-forming) activity"/>
    <property type="evidence" value="ECO:0007669"/>
    <property type="project" value="InterPro"/>
</dbReference>
<dbReference type="PANTHER" id="PTHR13301">
    <property type="entry name" value="X-BOX TRANSCRIPTION FACTOR-RELATED"/>
    <property type="match status" value="1"/>
</dbReference>
<dbReference type="FunFam" id="3.40.30.10:FF:000213">
    <property type="entry name" value="APD1p protein"/>
    <property type="match status" value="1"/>
</dbReference>
<feature type="binding site" evidence="12">
    <location>
        <position position="502"/>
    </location>
    <ligand>
        <name>UDP-alpha-D-glucose</name>
        <dbReference type="ChEBI" id="CHEBI:58885"/>
    </ligand>
</feature>
<proteinExistence type="inferred from homology"/>
<dbReference type="FunFam" id="3.90.550.10:FF:000138">
    <property type="entry name" value="Cellulose synthase isolog"/>
    <property type="match status" value="1"/>
</dbReference>
<keyword evidence="5 15" id="KW-1133">Transmembrane helix</keyword>
<dbReference type="Proteomes" id="UP000685013">
    <property type="component" value="Chromosome 1"/>
</dbReference>
<feature type="transmembrane region" description="Helical" evidence="15">
    <location>
        <begin position="1031"/>
        <end position="1053"/>
    </location>
</feature>
<name>A0AAV6P785_9ROSI</name>
<evidence type="ECO:0000256" key="4">
    <source>
        <dbReference type="ARBA" id="ARBA00022692"/>
    </source>
</evidence>
<reference evidence="16 17" key="1">
    <citation type="journal article" date="2021" name="Hortic Res">
        <title>The domestication of Cucurbita argyrosperma as revealed by the genome of its wild relative.</title>
        <authorList>
            <person name="Barrera-Redondo J."/>
            <person name="Sanchez-de la Vega G."/>
            <person name="Aguirre-Liguori J.A."/>
            <person name="Castellanos-Morales G."/>
            <person name="Gutierrez-Guerrero Y.T."/>
            <person name="Aguirre-Dugua X."/>
            <person name="Aguirre-Planter E."/>
            <person name="Tenaillon M.I."/>
            <person name="Lira-Saade R."/>
            <person name="Eguiarte L.E."/>
        </authorList>
    </citation>
    <scope>NUCLEOTIDE SEQUENCE [LARGE SCALE GENOMIC DNA]</scope>
    <source>
        <strain evidence="16">JBR-2021</strain>
    </source>
</reference>
<dbReference type="Pfam" id="PF03552">
    <property type="entry name" value="Cellulose_synt"/>
    <property type="match status" value="2"/>
</dbReference>
<comment type="subcellular location">
    <subcellularLocation>
        <location evidence="1">Golgi apparatus membrane</location>
        <topology evidence="1">Multi-pass membrane protein</topology>
    </subcellularLocation>
</comment>
<keyword evidence="8" id="KW-0961">Cell wall biogenesis/degradation</keyword>
<dbReference type="AlphaFoldDB" id="A0AAV6P785"/>
<evidence type="ECO:0000256" key="11">
    <source>
        <dbReference type="PIRSR" id="PIRSR605150-1"/>
    </source>
</evidence>
<keyword evidence="6" id="KW-0333">Golgi apparatus</keyword>
<feature type="binding site" evidence="13">
    <location>
        <position position="663"/>
    </location>
    <ligand>
        <name>Mn(2+)</name>
        <dbReference type="ChEBI" id="CHEBI:29035"/>
    </ligand>
</feature>
<evidence type="ECO:0000256" key="3">
    <source>
        <dbReference type="ARBA" id="ARBA00022679"/>
    </source>
</evidence>
<feature type="binding site" evidence="12">
    <location>
        <position position="473"/>
    </location>
    <ligand>
        <name>UDP-alpha-D-glucose</name>
        <dbReference type="ChEBI" id="CHEBI:58885"/>
    </ligand>
</feature>
<evidence type="ECO:0000256" key="12">
    <source>
        <dbReference type="PIRSR" id="PIRSR605150-2"/>
    </source>
</evidence>
<dbReference type="Pfam" id="PF06999">
    <property type="entry name" value="Suc_Fer-like"/>
    <property type="match status" value="1"/>
</dbReference>
<feature type="binding site" evidence="13">
    <location>
        <position position="639"/>
    </location>
    <ligand>
        <name>Mn(2+)</name>
        <dbReference type="ChEBI" id="CHEBI:29035"/>
    </ligand>
</feature>
<evidence type="ECO:0000256" key="8">
    <source>
        <dbReference type="ARBA" id="ARBA00023316"/>
    </source>
</evidence>
<evidence type="ECO:0000313" key="16">
    <source>
        <dbReference type="EMBL" id="KAG6607742.1"/>
    </source>
</evidence>
<dbReference type="GO" id="GO:0071555">
    <property type="term" value="P:cell wall organization"/>
    <property type="evidence" value="ECO:0007669"/>
    <property type="project" value="UniProtKB-KW"/>
</dbReference>
<feature type="region of interest" description="Disordered" evidence="14">
    <location>
        <begin position="1"/>
        <end position="29"/>
    </location>
</feature>
<feature type="transmembrane region" description="Helical" evidence="15">
    <location>
        <begin position="407"/>
        <end position="426"/>
    </location>
</feature>
<sequence length="1092" mass="122724">MGNNRERHDPLSSPTNPSSTSSPVSVSDPNSLIGSASGSFKNQGFLSDLNANISDAEFGFSCPEFRPTQLAGTVDFYERHVFLCYKNPQVWPPRIESAEFDRLPRLLSAAVMTRKGDMKKNTHLTICEGCDGTETSNGDVLIFPDMVRYRRLTHFDADTFVEEVLVKNGEWQPGYPEALKGSYVFVCCHGSRDRRCGECGPTLVSRFRDEIRFLGLENEVSVSPCSHIGGHKYAGNVIIFGSNTNGEVTGHWYGYVSPEDVFLLLQQHISNGKIVDELWRGQMGLSKEEQKLSQQRRLRLISKTNGHKSKEESARIETNDPNFDLYSSRVEVAACCRGDKEGYSSCCQNPELSGTVIDSDTNDIPIFVVTAKSNGKPTSGSISGDVSFCEVGSMPTWFESWEREDTYAVAAVICATMCVAIAYSFYKQLVRFVPEEEEGGRWGWLGLFAAEIWHEGHLPGVDIFVCTADPEMEPPAMVISTVLSVMAYDYPPEKLSVYLSDDAGSELTYYALMEASQFAKHWIPFCKKFNIQPRAPAAYFALHTDHQSNEEVFVQKLYKDMESRIKAAVELGRVPEEIRSSSKGFSQWEAYTSRRDHDTILQILIDGRDTKATDVEGSRLPTLVYLARAKSPQYFHNFKAGAMNALLRVSSQISNGQIILNVDCDMYSNNSDAIRDALCFFMDEEKGHEIAYVQFPQKFDNVLKNEIYSSTLRVHSEVEFSGFDGFEGPIYIGTGCFHRRDVLCGKKYSQGYRNNWNSDYRNSKDSVNELEEKSKHLASFSYEENTQWGKEMGLRYGCPVEDVITGLSIQCQGWKSVYCNPERGAFLGVAPTTLLQTLVQHKRWSEGDLQILLSRSSPAWHARGKISLGLRMGYCIYCLWAVNSLATIYYSIIPSLYLLRGVPLFPQVSSPWLVPFTYVILAKYAASFVEFLSAGGTILGWWNDQRIWLYKRTSSYLFAFIDTVLKILGFSDSAFVITAKVTDEEVSKRYEKEMMEFGASSPMFTIIATISLVNLLCFLGTVKKAVESGSGLVMVFHTMVLQVLLCGILVLINWPLYQGLFFRTDKGRMPTSLTIKSFIYALATCISFSFLL</sequence>
<feature type="compositionally biased region" description="Basic and acidic residues" evidence="14">
    <location>
        <begin position="1"/>
        <end position="10"/>
    </location>
</feature>
<feature type="active site" evidence="11">
    <location>
        <position position="802"/>
    </location>
</feature>
<comment type="function">
    <text evidence="9">Thought to be a Golgi-localized beta-glycan synthase that polymerize the backbones of noncellulosic polysaccharides (hemicelluloses) of plant cell wall.</text>
</comment>
<dbReference type="CDD" id="cd03062">
    <property type="entry name" value="TRX_Fd_Sucrase"/>
    <property type="match status" value="1"/>
</dbReference>
<evidence type="ECO:0000256" key="2">
    <source>
        <dbReference type="ARBA" id="ARBA00022676"/>
    </source>
</evidence>
<evidence type="ECO:0000256" key="14">
    <source>
        <dbReference type="SAM" id="MobiDB-lite"/>
    </source>
</evidence>
<keyword evidence="7 15" id="KW-0472">Membrane</keyword>
<keyword evidence="17" id="KW-1185">Reference proteome</keyword>
<dbReference type="FunFam" id="3.90.550.10:FF:000112">
    <property type="entry name" value="Cellulose synthase-like protein E1"/>
    <property type="match status" value="1"/>
</dbReference>